<evidence type="ECO:0000313" key="5">
    <source>
        <dbReference type="Proteomes" id="UP001628179"/>
    </source>
</evidence>
<comment type="caution">
    <text evidence="4">The sequence shown here is derived from an EMBL/GenBank/DDBJ whole genome shotgun (WGS) entry which is preliminary data.</text>
</comment>
<evidence type="ECO:0000256" key="1">
    <source>
        <dbReference type="ARBA" id="ARBA00005046"/>
    </source>
</evidence>
<dbReference type="EMBL" id="BAAFSV010000002">
    <property type="protein sequence ID" value="GAB1314491.1"/>
    <property type="molecule type" value="Genomic_DNA"/>
</dbReference>
<dbReference type="GeneID" id="98175444"/>
<protein>
    <recommendedName>
        <fullName evidence="3">Molybdopterin cofactor biosynthesis C (MoaC) domain-containing protein</fullName>
    </recommendedName>
</protein>
<keyword evidence="5" id="KW-1185">Reference proteome</keyword>
<dbReference type="InterPro" id="IPR036522">
    <property type="entry name" value="MoaC_sf"/>
</dbReference>
<feature type="domain" description="Molybdopterin cofactor biosynthesis C (MoaC)" evidence="3">
    <location>
        <begin position="1"/>
        <end position="67"/>
    </location>
</feature>
<dbReference type="SUPFAM" id="SSF55040">
    <property type="entry name" value="Molybdenum cofactor biosynthesis protein C, MoaC"/>
    <property type="match status" value="1"/>
</dbReference>
<dbReference type="Pfam" id="PF01967">
    <property type="entry name" value="MoaC"/>
    <property type="match status" value="1"/>
</dbReference>
<comment type="pathway">
    <text evidence="1">Cofactor biosynthesis; molybdopterin biosynthesis.</text>
</comment>
<evidence type="ECO:0000313" key="4">
    <source>
        <dbReference type="EMBL" id="GAB1314491.1"/>
    </source>
</evidence>
<dbReference type="Proteomes" id="UP001628179">
    <property type="component" value="Unassembled WGS sequence"/>
</dbReference>
<sequence>MVCVTSKVDSKRPTVAKCRMTFRSPRDAAADPGAAQQEGRRGRVVARVAGILAAQKTAELVLLCRPIA</sequence>
<proteinExistence type="predicted"/>
<evidence type="ECO:0000259" key="3">
    <source>
        <dbReference type="Pfam" id="PF01967"/>
    </source>
</evidence>
<name>A0ABQ0G9P9_9PEZI</name>
<reference evidence="4 5" key="1">
    <citation type="submission" date="2024-09" db="EMBL/GenBank/DDBJ databases">
        <title>Itraconazole resistance in Madurella fahalii resulting from another homologue of gene encoding cytochrome P450 14-alpha sterol demethylase (CYP51).</title>
        <authorList>
            <person name="Yoshioka I."/>
            <person name="Fahal A.H."/>
            <person name="Kaneko S."/>
            <person name="Yaguchi T."/>
        </authorList>
    </citation>
    <scope>NUCLEOTIDE SEQUENCE [LARGE SCALE GENOMIC DNA]</scope>
    <source>
        <strain evidence="4 5">IFM 68171</strain>
    </source>
</reference>
<dbReference type="InterPro" id="IPR002820">
    <property type="entry name" value="Mopterin_CF_biosynth-C_dom"/>
</dbReference>
<dbReference type="Gene3D" id="3.30.70.640">
    <property type="entry name" value="Molybdopterin cofactor biosynthesis C (MoaC) domain"/>
    <property type="match status" value="1"/>
</dbReference>
<dbReference type="RefSeq" id="XP_070916222.1">
    <property type="nucleotide sequence ID" value="XM_071060121.1"/>
</dbReference>
<keyword evidence="2" id="KW-0501">Molybdenum cofactor biosynthesis</keyword>
<organism evidence="4 5">
    <name type="scientific">Madurella fahalii</name>
    <dbReference type="NCBI Taxonomy" id="1157608"/>
    <lineage>
        <taxon>Eukaryota</taxon>
        <taxon>Fungi</taxon>
        <taxon>Dikarya</taxon>
        <taxon>Ascomycota</taxon>
        <taxon>Pezizomycotina</taxon>
        <taxon>Sordariomycetes</taxon>
        <taxon>Sordariomycetidae</taxon>
        <taxon>Sordariales</taxon>
        <taxon>Sordariales incertae sedis</taxon>
        <taxon>Madurella</taxon>
    </lineage>
</organism>
<gene>
    <name evidence="4" type="ORF">MFIFM68171_04701</name>
</gene>
<accession>A0ABQ0G9P9</accession>
<evidence type="ECO:0000256" key="2">
    <source>
        <dbReference type="ARBA" id="ARBA00023150"/>
    </source>
</evidence>